<keyword evidence="4 9" id="KW-0496">Mitochondrion</keyword>
<feature type="domain" description="ATP synthase YMF19-like N-terminal" evidence="8">
    <location>
        <begin position="2"/>
        <end position="83"/>
    </location>
</feature>
<evidence type="ECO:0000256" key="5">
    <source>
        <dbReference type="ARBA" id="ARBA00023136"/>
    </source>
</evidence>
<evidence type="ECO:0000256" key="4">
    <source>
        <dbReference type="ARBA" id="ARBA00023128"/>
    </source>
</evidence>
<dbReference type="Pfam" id="PF02326">
    <property type="entry name" value="YMF19"/>
    <property type="match status" value="1"/>
</dbReference>
<accession>Q33666</accession>
<keyword evidence="3 7" id="KW-1133">Transmembrane helix</keyword>
<dbReference type="AlphaFoldDB" id="Q33666"/>
<dbReference type="EMBL" id="U12386">
    <property type="protein sequence ID" value="AAD11850.1"/>
    <property type="molecule type" value="Genomic_DNA"/>
</dbReference>
<keyword evidence="6" id="KW-0066">ATP synthesis</keyword>
<keyword evidence="5 7" id="KW-0472">Membrane</keyword>
<evidence type="ECO:0000256" key="1">
    <source>
        <dbReference type="ARBA" id="ARBA00004325"/>
    </source>
</evidence>
<dbReference type="SMR" id="Q33666"/>
<sequence>MPQLDKLSFATQYFWLTLFFFGLYFLSVNFFVILVFKNLKLRNIIYKIWYFFLYRFDYVDYNNKHKSLVNTSFSFIYYTLYINFFILTKINFIFEKTKSIINKTQTLNQSQRLLMISLLNNFLNSNSVDFVKKFQELNIDEI</sequence>
<evidence type="ECO:0000259" key="8">
    <source>
        <dbReference type="Pfam" id="PF02326"/>
    </source>
</evidence>
<organism evidence="9">
    <name type="scientific">Acanthamoeba castellanii</name>
    <name type="common">Amoeba</name>
    <dbReference type="NCBI Taxonomy" id="5755"/>
    <lineage>
        <taxon>Eukaryota</taxon>
        <taxon>Amoebozoa</taxon>
        <taxon>Discosea</taxon>
        <taxon>Longamoebia</taxon>
        <taxon>Centramoebida</taxon>
        <taxon>Acanthamoebidae</taxon>
        <taxon>Acanthamoeba</taxon>
    </lineage>
</organism>
<dbReference type="PIR" id="S53808">
    <property type="entry name" value="S53808"/>
</dbReference>
<comment type="subcellular location">
    <subcellularLocation>
        <location evidence="1">Mitochondrion membrane</location>
    </subcellularLocation>
</comment>
<evidence type="ECO:0000313" key="9">
    <source>
        <dbReference type="EMBL" id="AAD11850.1"/>
    </source>
</evidence>
<evidence type="ECO:0000256" key="3">
    <source>
        <dbReference type="ARBA" id="ARBA00022989"/>
    </source>
</evidence>
<keyword evidence="2 7" id="KW-0812">Transmembrane</keyword>
<dbReference type="GO" id="GO:0031966">
    <property type="term" value="C:mitochondrial membrane"/>
    <property type="evidence" value="ECO:0007669"/>
    <property type="project" value="UniProtKB-SubCell"/>
</dbReference>
<dbReference type="RefSeq" id="NP_042557.1">
    <property type="nucleotide sequence ID" value="NC_001637.1"/>
</dbReference>
<evidence type="ECO:0000313" key="10">
    <source>
        <dbReference type="EMBL" id="AOS85720.1"/>
    </source>
</evidence>
<evidence type="ECO:0000256" key="7">
    <source>
        <dbReference type="SAM" id="Phobius"/>
    </source>
</evidence>
<evidence type="ECO:0000256" key="2">
    <source>
        <dbReference type="ARBA" id="ARBA00022692"/>
    </source>
</evidence>
<gene>
    <name evidence="10" type="primary">ORFB</name>
</gene>
<feature type="transmembrane region" description="Helical" evidence="7">
    <location>
        <begin position="12"/>
        <end position="36"/>
    </location>
</feature>
<proteinExistence type="predicted"/>
<dbReference type="GO" id="GO:0006754">
    <property type="term" value="P:ATP biosynthetic process"/>
    <property type="evidence" value="ECO:0007669"/>
    <property type="project" value="UniProtKB-KW"/>
</dbReference>
<evidence type="ECO:0000256" key="6">
    <source>
        <dbReference type="ARBA" id="ARBA00023310"/>
    </source>
</evidence>
<protein>
    <submittedName>
        <fullName evidence="9">ORFB</fullName>
    </submittedName>
</protein>
<reference evidence="10" key="2">
    <citation type="submission" date="2016-07" db="EMBL/GenBank/DDBJ databases">
        <title>genome sequence of Acanthamoeba castellani mitochondria.</title>
        <authorList>
            <person name="Greninger A.L."/>
            <person name="Jerome K."/>
            <person name="Dixon T."/>
        </authorList>
    </citation>
    <scope>NUCLEOTIDE SEQUENCE</scope>
    <source>
        <strain evidence="10">TN</strain>
    </source>
</reference>
<name>Q33666_ACACA</name>
<dbReference type="EMBL" id="KX580904">
    <property type="protein sequence ID" value="AOS85720.1"/>
    <property type="molecule type" value="Genomic_DNA"/>
</dbReference>
<dbReference type="InterPro" id="IPR003319">
    <property type="entry name" value="YMF19-like_N"/>
</dbReference>
<reference evidence="9" key="1">
    <citation type="journal article" date="1995" name="J. Mol. Biol.">
        <title>The mitochondrial DNA of the amoeboid protozoon, Acanthamoeba castellanii: complete sequence, gene content and genome organization.</title>
        <authorList>
            <person name="Burger G."/>
            <person name="Plante I."/>
            <person name="Lonergan K.M."/>
            <person name="Gray M.W."/>
        </authorList>
    </citation>
    <scope>NUCLEOTIDE SEQUENCE</scope>
    <source>
        <strain evidence="9">Neff</strain>
    </source>
</reference>
<geneLocation type="mitochondrion" evidence="9"/>
<feature type="transmembrane region" description="Helical" evidence="7">
    <location>
        <begin position="75"/>
        <end position="94"/>
    </location>
</feature>